<feature type="domain" description="Pyrrolo-quinoline quinone repeat" evidence="2">
    <location>
        <begin position="70"/>
        <end position="220"/>
    </location>
</feature>
<feature type="transmembrane region" description="Helical" evidence="1">
    <location>
        <begin position="21"/>
        <end position="39"/>
    </location>
</feature>
<dbReference type="SUPFAM" id="SSF50998">
    <property type="entry name" value="Quinoprotein alcohol dehydrogenase-like"/>
    <property type="match status" value="1"/>
</dbReference>
<dbReference type="PANTHER" id="PTHR34512:SF30">
    <property type="entry name" value="OUTER MEMBRANE PROTEIN ASSEMBLY FACTOR BAMB"/>
    <property type="match status" value="1"/>
</dbReference>
<evidence type="ECO:0000259" key="2">
    <source>
        <dbReference type="Pfam" id="PF13360"/>
    </source>
</evidence>
<dbReference type="InterPro" id="IPR011047">
    <property type="entry name" value="Quinoprotein_ADH-like_sf"/>
</dbReference>
<dbReference type="Pfam" id="PF13360">
    <property type="entry name" value="PQQ_2"/>
    <property type="match status" value="2"/>
</dbReference>
<dbReference type="PANTHER" id="PTHR34512">
    <property type="entry name" value="CELL SURFACE PROTEIN"/>
    <property type="match status" value="1"/>
</dbReference>
<dbReference type="AlphaFoldDB" id="A0A3B0UHI8"/>
<keyword evidence="1" id="KW-0812">Transmembrane</keyword>
<protein>
    <recommendedName>
        <fullName evidence="2">Pyrrolo-quinoline quinone repeat domain-containing protein</fullName>
    </recommendedName>
</protein>
<accession>A0A3B0UHI8</accession>
<evidence type="ECO:0000313" key="3">
    <source>
        <dbReference type="EMBL" id="VAW19096.1"/>
    </source>
</evidence>
<dbReference type="InterPro" id="IPR015943">
    <property type="entry name" value="WD40/YVTN_repeat-like_dom_sf"/>
</dbReference>
<proteinExistence type="predicted"/>
<name>A0A3B0UHI8_9ZZZZ</name>
<dbReference type="InterPro" id="IPR018391">
    <property type="entry name" value="PQQ_b-propeller_rpt"/>
</dbReference>
<reference evidence="3" key="1">
    <citation type="submission" date="2018-06" db="EMBL/GenBank/DDBJ databases">
        <authorList>
            <person name="Zhirakovskaya E."/>
        </authorList>
    </citation>
    <scope>NUCLEOTIDE SEQUENCE</scope>
</reference>
<gene>
    <name evidence="3" type="ORF">MNBD_BACTEROID01-2434</name>
</gene>
<sequence length="442" mass="49555">MKLFNFKQSHYIKYESKLISMNYLFAFLLFFTVCFFSGGDVENWTHFRGSTLDGHSATERAPVHFGAQKSIVWETSIEGIAYSSPVVFDDQIWLTSATQNGEEMFAICLDYASGGVIRKIPVFQPSEIQHIHPTNSYATPTPCIEGGVVYVHYGTYGTAAISTSGFEVIWQRTDLNCSHMQGAASSPVIYNDLLILHLEGTDVQYVIALDKRTGKTAWKTERPQEYYKDVEPVYRKAYITPIVVDGNGQKQLISNGSQLCVSYDPDTGEELWRFFYGEDSTVGMPLYYDGMIFINSGWVMSQGPPFFARFFAINLAGEGDVTVPHLIWESETDIPQIPTPVIVDGKIYMVHDRGAVTCLDAKTGRVVWKDKLKGQFNASPVYAGGNIYFSSVQGVVYVVKPGDKFTLVAENKIGGRIKATPAILRNSIIIRTDKKLYRFEEH</sequence>
<keyword evidence="1" id="KW-0472">Membrane</keyword>
<dbReference type="InterPro" id="IPR002372">
    <property type="entry name" value="PQQ_rpt_dom"/>
</dbReference>
<feature type="domain" description="Pyrrolo-quinoline quinone repeat" evidence="2">
    <location>
        <begin position="327"/>
        <end position="398"/>
    </location>
</feature>
<keyword evidence="1" id="KW-1133">Transmembrane helix</keyword>
<dbReference type="Gene3D" id="2.130.10.10">
    <property type="entry name" value="YVTN repeat-like/Quinoprotein amine dehydrogenase"/>
    <property type="match status" value="1"/>
</dbReference>
<organism evidence="3">
    <name type="scientific">hydrothermal vent metagenome</name>
    <dbReference type="NCBI Taxonomy" id="652676"/>
    <lineage>
        <taxon>unclassified sequences</taxon>
        <taxon>metagenomes</taxon>
        <taxon>ecological metagenomes</taxon>
    </lineage>
</organism>
<dbReference type="EMBL" id="UOEP01000094">
    <property type="protein sequence ID" value="VAW19096.1"/>
    <property type="molecule type" value="Genomic_DNA"/>
</dbReference>
<dbReference type="SMART" id="SM00564">
    <property type="entry name" value="PQQ"/>
    <property type="match status" value="5"/>
</dbReference>
<evidence type="ECO:0000256" key="1">
    <source>
        <dbReference type="SAM" id="Phobius"/>
    </source>
</evidence>